<evidence type="ECO:0000313" key="2">
    <source>
        <dbReference type="EMBL" id="SHH32307.1"/>
    </source>
</evidence>
<dbReference type="AlphaFoldDB" id="A0A1M5S127"/>
<dbReference type="OrthoDB" id="8258410at2"/>
<reference evidence="2 3" key="1">
    <citation type="submission" date="2016-11" db="EMBL/GenBank/DDBJ databases">
        <authorList>
            <person name="Jaros S."/>
            <person name="Januszkiewicz K."/>
            <person name="Wedrychowicz H."/>
        </authorList>
    </citation>
    <scope>NUCLEOTIDE SEQUENCE [LARGE SCALE GENOMIC DNA]</scope>
    <source>
        <strain evidence="2 3">GAS242</strain>
    </source>
</reference>
<organism evidence="2 3">
    <name type="scientific">Bradyrhizobium erythrophlei</name>
    <dbReference type="NCBI Taxonomy" id="1437360"/>
    <lineage>
        <taxon>Bacteria</taxon>
        <taxon>Pseudomonadati</taxon>
        <taxon>Pseudomonadota</taxon>
        <taxon>Alphaproteobacteria</taxon>
        <taxon>Hyphomicrobiales</taxon>
        <taxon>Nitrobacteraceae</taxon>
        <taxon>Bradyrhizobium</taxon>
    </lineage>
</organism>
<gene>
    <name evidence="2" type="ORF">SAMN05444169_6889</name>
</gene>
<evidence type="ECO:0000256" key="1">
    <source>
        <dbReference type="SAM" id="MobiDB-lite"/>
    </source>
</evidence>
<evidence type="ECO:0000313" key="3">
    <source>
        <dbReference type="Proteomes" id="UP000190675"/>
    </source>
</evidence>
<evidence type="ECO:0008006" key="4">
    <source>
        <dbReference type="Google" id="ProtNLM"/>
    </source>
</evidence>
<proteinExistence type="predicted"/>
<accession>A0A1M5S127</accession>
<dbReference type="Proteomes" id="UP000190675">
    <property type="component" value="Chromosome I"/>
</dbReference>
<protein>
    <recommendedName>
        <fullName evidence="4">Helix-turn-helix domain-containing protein</fullName>
    </recommendedName>
</protein>
<dbReference type="RefSeq" id="WP_079569921.1">
    <property type="nucleotide sequence ID" value="NZ_LT670818.1"/>
</dbReference>
<name>A0A1M5S127_9BRAD</name>
<sequence>MVPDRAINEPEADPPAAADPPEPASRIAALTAELVATREMLAVAKALIAEIEKPPRRWMGLKAAARHEGVRYETARRWTMRGSVVARKDHGRVFVDLASLQEYIARSQDR</sequence>
<dbReference type="EMBL" id="LT670818">
    <property type="protein sequence ID" value="SHH32307.1"/>
    <property type="molecule type" value="Genomic_DNA"/>
</dbReference>
<feature type="region of interest" description="Disordered" evidence="1">
    <location>
        <begin position="1"/>
        <end position="23"/>
    </location>
</feature>